<dbReference type="EMBL" id="CM001023">
    <property type="protein sequence ID" value="EAZ79563.2"/>
    <property type="molecule type" value="Genomic_DNA"/>
</dbReference>
<dbReference type="InterPro" id="IPR031948">
    <property type="entry name" value="PliI"/>
</dbReference>
<dbReference type="RefSeq" id="WP_008199708.1">
    <property type="nucleotide sequence ID" value="NZ_CM001023.1"/>
</dbReference>
<organism evidence="1 2">
    <name type="scientific">Algoriphagus machipongonensis</name>
    <dbReference type="NCBI Taxonomy" id="388413"/>
    <lineage>
        <taxon>Bacteria</taxon>
        <taxon>Pseudomonadati</taxon>
        <taxon>Bacteroidota</taxon>
        <taxon>Cytophagia</taxon>
        <taxon>Cytophagales</taxon>
        <taxon>Cyclobacteriaceae</taxon>
        <taxon>Algoriphagus</taxon>
    </lineage>
</organism>
<accession>A3I197</accession>
<evidence type="ECO:0000313" key="1">
    <source>
        <dbReference type="EMBL" id="EAZ79563.2"/>
    </source>
</evidence>
<dbReference type="EMBL" id="AAXU02000001">
    <property type="protein sequence ID" value="EAZ79563.2"/>
    <property type="molecule type" value="Genomic_DNA"/>
</dbReference>
<gene>
    <name evidence="1" type="ORF">ALPR1_08063</name>
</gene>
<dbReference type="Proteomes" id="UP000003919">
    <property type="component" value="Chromosome"/>
</dbReference>
<dbReference type="HOGENOM" id="CLU_887503_0_0_10"/>
<reference evidence="1 2" key="1">
    <citation type="journal article" date="2011" name="J. Bacteriol.">
        <title>Complete genome sequence of Algoriphagus sp. PR1, bacterial prey of a colony-forming choanoflagellate.</title>
        <authorList>
            <person name="Alegado R.A."/>
            <person name="Ferriera S."/>
            <person name="Nusbaum C."/>
            <person name="Young S.K."/>
            <person name="Zeng Q."/>
            <person name="Imamovic A."/>
            <person name="Fairclough S.R."/>
            <person name="King N."/>
        </authorList>
    </citation>
    <scope>NUCLEOTIDE SEQUENCE [LARGE SCALE GENOMIC DNA]</scope>
    <source>
        <strain evidence="1 2">PR1</strain>
    </source>
</reference>
<proteinExistence type="predicted"/>
<evidence type="ECO:0000313" key="2">
    <source>
        <dbReference type="Proteomes" id="UP000003919"/>
    </source>
</evidence>
<name>A3I197_9BACT</name>
<dbReference type="OrthoDB" id="946181at2"/>
<dbReference type="eggNOG" id="COG4461">
    <property type="taxonomic scope" value="Bacteria"/>
</dbReference>
<dbReference type="AlphaFoldDB" id="A3I197"/>
<protein>
    <submittedName>
        <fullName evidence="1">Uncharacterized protein</fullName>
    </submittedName>
</protein>
<dbReference type="CDD" id="cd09632">
    <property type="entry name" value="PliI_like"/>
    <property type="match status" value="1"/>
</dbReference>
<comment type="caution">
    <text evidence="1">The sequence shown here is derived from an EMBL/GenBank/DDBJ whole genome shotgun (WGS) entry which is preliminary data.</text>
</comment>
<dbReference type="STRING" id="388413.ALPR1_08063"/>
<keyword evidence="2" id="KW-1185">Reference proteome</keyword>
<sequence length="313" mass="35524">MISCSPDSENKETEKEVVIEEAEETSLENFIGDYVTSGYFQREDGYDWTVVRILPGDQNKLIGEVSSRSDLKRPSCSAAFELQLNDSSNLEAMLMNQKVFFLINGDSLEIQTETEEGENALHFFCNGGASLAGTYTKLEEDLDSSQYMNYTFEEELSLQKIKFDIKATEQNPYTTLLVQPEGLEISNEAVVQKVDGGYLKSEIEDLNSDGWPEILIFFNSYGMEMKGMVVGFSVNNGKSMSQISMPELSEEASQGFRGQDQFEIVENSLVQRFPIYEQKGEDWVQTGKTRQVQYKLRDGEASRQFFETNISEY</sequence>